<reference evidence="10" key="3">
    <citation type="submission" date="2018-07" db="EMBL/GenBank/DDBJ databases">
        <authorList>
            <person name="Quirk P.G."/>
            <person name="Krulwich T.A."/>
        </authorList>
    </citation>
    <scope>NUCLEOTIDE SEQUENCE</scope>
    <source>
        <strain evidence="10">CCRI-19302</strain>
    </source>
</reference>
<dbReference type="GO" id="GO:0008233">
    <property type="term" value="F:peptidase activity"/>
    <property type="evidence" value="ECO:0007669"/>
    <property type="project" value="UniProtKB-KW"/>
</dbReference>
<evidence type="ECO:0000313" key="12">
    <source>
        <dbReference type="Proteomes" id="UP000247523"/>
    </source>
</evidence>
<evidence type="ECO:0000256" key="7">
    <source>
        <dbReference type="ARBA" id="ARBA00023136"/>
    </source>
</evidence>
<evidence type="ECO:0000256" key="3">
    <source>
        <dbReference type="ARBA" id="ARBA00022670"/>
    </source>
</evidence>
<evidence type="ECO:0000313" key="11">
    <source>
        <dbReference type="Proteomes" id="UP000216411"/>
    </source>
</evidence>
<evidence type="ECO:0000256" key="4">
    <source>
        <dbReference type="ARBA" id="ARBA00022692"/>
    </source>
</evidence>
<organism evidence="10 11">
    <name type="scientific">Lachnotalea glycerini</name>
    <dbReference type="NCBI Taxonomy" id="1763509"/>
    <lineage>
        <taxon>Bacteria</taxon>
        <taxon>Bacillati</taxon>
        <taxon>Bacillota</taxon>
        <taxon>Clostridia</taxon>
        <taxon>Lachnospirales</taxon>
        <taxon>Lachnospiraceae</taxon>
        <taxon>Lachnotalea</taxon>
    </lineage>
</organism>
<feature type="transmembrane region" description="Helical" evidence="8">
    <location>
        <begin position="79"/>
        <end position="101"/>
    </location>
</feature>
<name>A0A255IN20_9FIRM</name>
<keyword evidence="5" id="KW-0378">Hydrolase</keyword>
<dbReference type="GO" id="GO:0006508">
    <property type="term" value="P:proteolysis"/>
    <property type="evidence" value="ECO:0007669"/>
    <property type="project" value="UniProtKB-KW"/>
</dbReference>
<dbReference type="EMBL" id="QICS01000001">
    <property type="protein sequence ID" value="PXV95626.1"/>
    <property type="molecule type" value="Genomic_DNA"/>
</dbReference>
<dbReference type="Proteomes" id="UP000247523">
    <property type="component" value="Unassembled WGS sequence"/>
</dbReference>
<evidence type="ECO:0000313" key="9">
    <source>
        <dbReference type="EMBL" id="PXV95626.1"/>
    </source>
</evidence>
<gene>
    <name evidence="9" type="ORF">C8E03_101256</name>
    <name evidence="10" type="ORF">CG710_002975</name>
</gene>
<dbReference type="GO" id="GO:0009372">
    <property type="term" value="P:quorum sensing"/>
    <property type="evidence" value="ECO:0007669"/>
    <property type="project" value="UniProtKB-KW"/>
</dbReference>
<evidence type="ECO:0000256" key="8">
    <source>
        <dbReference type="SAM" id="Phobius"/>
    </source>
</evidence>
<keyword evidence="1" id="KW-1003">Cell membrane</keyword>
<feature type="transmembrane region" description="Helical" evidence="8">
    <location>
        <begin position="147"/>
        <end position="165"/>
    </location>
</feature>
<evidence type="ECO:0000313" key="10">
    <source>
        <dbReference type="EMBL" id="RDY32916.1"/>
    </source>
</evidence>
<feature type="transmembrane region" description="Helical" evidence="8">
    <location>
        <begin position="171"/>
        <end position="188"/>
    </location>
</feature>
<dbReference type="Pfam" id="PF04647">
    <property type="entry name" value="AgrB"/>
    <property type="match status" value="1"/>
</dbReference>
<reference evidence="10 11" key="1">
    <citation type="journal article" date="2017" name="Genome Announc.">
        <title>Draft Genome Sequence of a Sporulating and Motile Strain of Lachnotalea glycerini Isolated from Water in Quebec City, Canada.</title>
        <authorList>
            <person name="Maheux A.F."/>
            <person name="Boudreau D.K."/>
            <person name="Berube E."/>
            <person name="Boissinot M."/>
            <person name="Raymond F."/>
            <person name="Brodeur S."/>
            <person name="Corbeil J."/>
            <person name="Isabel S."/>
            <person name="Omar R.F."/>
            <person name="Bergeron M.G."/>
        </authorList>
    </citation>
    <scope>NUCLEOTIDE SEQUENCE [LARGE SCALE GENOMIC DNA]</scope>
    <source>
        <strain evidence="10 11">CCRI-19302</strain>
    </source>
</reference>
<dbReference type="EMBL" id="NOKA02000002">
    <property type="protein sequence ID" value="RDY32916.1"/>
    <property type="molecule type" value="Genomic_DNA"/>
</dbReference>
<feature type="transmembrane region" description="Helical" evidence="8">
    <location>
        <begin position="37"/>
        <end position="67"/>
    </location>
</feature>
<evidence type="ECO:0000256" key="2">
    <source>
        <dbReference type="ARBA" id="ARBA00022654"/>
    </source>
</evidence>
<reference evidence="9 12" key="2">
    <citation type="submission" date="2018-05" db="EMBL/GenBank/DDBJ databases">
        <title>Genomic Encyclopedia of Type Strains, Phase IV (KMG-IV): sequencing the most valuable type-strain genomes for metagenomic binning, comparative biology and taxonomic classification.</title>
        <authorList>
            <person name="Goeker M."/>
        </authorList>
    </citation>
    <scope>NUCLEOTIDE SEQUENCE [LARGE SCALE GENOMIC DNA]</scope>
    <source>
        <strain evidence="9 12">DSM 28816</strain>
    </source>
</reference>
<feature type="transmembrane region" description="Helical" evidence="8">
    <location>
        <begin position="107"/>
        <end position="126"/>
    </location>
</feature>
<evidence type="ECO:0000256" key="6">
    <source>
        <dbReference type="ARBA" id="ARBA00022989"/>
    </source>
</evidence>
<proteinExistence type="predicted"/>
<dbReference type="InterPro" id="IPR006741">
    <property type="entry name" value="AgrB"/>
</dbReference>
<dbReference type="RefSeq" id="WP_094376782.1">
    <property type="nucleotide sequence ID" value="NZ_NOKA02000002.1"/>
</dbReference>
<keyword evidence="4 8" id="KW-0812">Transmembrane</keyword>
<dbReference type="GO" id="GO:0016020">
    <property type="term" value="C:membrane"/>
    <property type="evidence" value="ECO:0007669"/>
    <property type="project" value="InterPro"/>
</dbReference>
<dbReference type="OrthoDB" id="9815055at2"/>
<keyword evidence="2" id="KW-0673">Quorum sensing</keyword>
<dbReference type="AlphaFoldDB" id="A0A255IN20"/>
<evidence type="ECO:0000256" key="1">
    <source>
        <dbReference type="ARBA" id="ARBA00022475"/>
    </source>
</evidence>
<accession>A0A255IN20</accession>
<dbReference type="SMART" id="SM00793">
    <property type="entry name" value="AgrB"/>
    <property type="match status" value="1"/>
</dbReference>
<sequence length="199" mass="23062">MIDKIVNKFIEYQFRVGLISKEDICIYKYGYTLMLEMLINLLIAILIGYFLGELPVVLFFLTCFIPLRSYCGGYHAPKAWLCIILSNTIILSITLIFKYFYLSISSIELFLLFLIEIILIAFIVKLSPVESLTKKLNTNEKNSYKRHIKVILIIELILGIILFGIEWKKYCYAIIITHIVQVFALILARNELTFCHSAS</sequence>
<keyword evidence="11" id="KW-1185">Reference proteome</keyword>
<keyword evidence="6 8" id="KW-1133">Transmembrane helix</keyword>
<protein>
    <submittedName>
        <fullName evidence="9">Accessory gene regulator B</fullName>
    </submittedName>
</protein>
<keyword evidence="3" id="KW-0645">Protease</keyword>
<evidence type="ECO:0000256" key="5">
    <source>
        <dbReference type="ARBA" id="ARBA00022801"/>
    </source>
</evidence>
<dbReference type="Proteomes" id="UP000216411">
    <property type="component" value="Unassembled WGS sequence"/>
</dbReference>
<comment type="caution">
    <text evidence="10">The sequence shown here is derived from an EMBL/GenBank/DDBJ whole genome shotgun (WGS) entry which is preliminary data.</text>
</comment>
<keyword evidence="7 8" id="KW-0472">Membrane</keyword>